<dbReference type="AlphaFoldDB" id="A0A401V3E2"/>
<evidence type="ECO:0000313" key="2">
    <source>
        <dbReference type="EMBL" id="GCD21422.1"/>
    </source>
</evidence>
<gene>
    <name evidence="2" type="ORF">CTKZ_29840</name>
</gene>
<protein>
    <submittedName>
        <fullName evidence="2">Uncharacterized protein</fullName>
    </submittedName>
</protein>
<dbReference type="OrthoDB" id="4829239at2"/>
<proteinExistence type="predicted"/>
<dbReference type="RefSeq" id="WP_124343945.1">
    <property type="nucleotide sequence ID" value="NZ_BHYL01000280.1"/>
</dbReference>
<sequence length="207" mass="20555">MPADDPSTTPAPRGLDDLYDISRLAARLGVEHSTIRVWLSRKVPWLPAPDGRLNGGAVWRATTLEGIEQRRTPGRPGRKPGFVPSRAAADVARTSPSVPTTTGALPVVTSTDALPVVATTTGALPLVATGATAVVATTTGPLPVVATTTGALPLLVTGALPVVAPAADALAAAAVAETTPPALPSLVETPAPTGAPAVPAAAAAPAF</sequence>
<keyword evidence="3" id="KW-1185">Reference proteome</keyword>
<feature type="region of interest" description="Disordered" evidence="1">
    <location>
        <begin position="68"/>
        <end position="103"/>
    </location>
</feature>
<name>A0A401V3E2_9CELL</name>
<organism evidence="2 3">
    <name type="scientific">Cellulomonas algicola</name>
    <dbReference type="NCBI Taxonomy" id="2071633"/>
    <lineage>
        <taxon>Bacteria</taxon>
        <taxon>Bacillati</taxon>
        <taxon>Actinomycetota</taxon>
        <taxon>Actinomycetes</taxon>
        <taxon>Micrococcales</taxon>
        <taxon>Cellulomonadaceae</taxon>
        <taxon>Cellulomonas</taxon>
    </lineage>
</organism>
<dbReference type="Proteomes" id="UP000288246">
    <property type="component" value="Unassembled WGS sequence"/>
</dbReference>
<comment type="caution">
    <text evidence="2">The sequence shown here is derived from an EMBL/GenBank/DDBJ whole genome shotgun (WGS) entry which is preliminary data.</text>
</comment>
<evidence type="ECO:0000256" key="1">
    <source>
        <dbReference type="SAM" id="MobiDB-lite"/>
    </source>
</evidence>
<evidence type="ECO:0000313" key="3">
    <source>
        <dbReference type="Proteomes" id="UP000288246"/>
    </source>
</evidence>
<feature type="compositionally biased region" description="Polar residues" evidence="1">
    <location>
        <begin position="94"/>
        <end position="103"/>
    </location>
</feature>
<reference evidence="2 3" key="1">
    <citation type="submission" date="2018-11" db="EMBL/GenBank/DDBJ databases">
        <title>Draft genome sequence of Cellulomonas takizawaensis strain TKZ-21.</title>
        <authorList>
            <person name="Yamamura H."/>
            <person name="Hayashi T."/>
            <person name="Hamada M."/>
            <person name="Serisawa Y."/>
            <person name="Matsuyama K."/>
            <person name="Nakagawa Y."/>
            <person name="Otoguro M."/>
            <person name="Yanagida F."/>
            <person name="Hayakawa M."/>
        </authorList>
    </citation>
    <scope>NUCLEOTIDE SEQUENCE [LARGE SCALE GENOMIC DNA]</scope>
    <source>
        <strain evidence="2 3">TKZ-21</strain>
    </source>
</reference>
<accession>A0A401V3E2</accession>
<dbReference type="EMBL" id="BHYL01000280">
    <property type="protein sequence ID" value="GCD21422.1"/>
    <property type="molecule type" value="Genomic_DNA"/>
</dbReference>